<reference evidence="1" key="1">
    <citation type="submission" date="2021-03" db="EMBL/GenBank/DDBJ databases">
        <title>Antimicrobial resistance genes in bacteria isolated from Japanese honey, and their potential for conferring macrolide and lincosamide resistance in the American foulbrood pathogen Paenibacillus larvae.</title>
        <authorList>
            <person name="Okamoto M."/>
            <person name="Kumagai M."/>
            <person name="Kanamori H."/>
            <person name="Takamatsu D."/>
        </authorList>
    </citation>
    <scope>NUCLEOTIDE SEQUENCE</scope>
    <source>
        <strain evidence="1">J27TS8</strain>
    </source>
</reference>
<keyword evidence="2" id="KW-1185">Reference proteome</keyword>
<dbReference type="AlphaFoldDB" id="A0A919WG20"/>
<dbReference type="Proteomes" id="UP000682111">
    <property type="component" value="Unassembled WGS sequence"/>
</dbReference>
<name>A0A919WG20_9BACI</name>
<evidence type="ECO:0000313" key="1">
    <source>
        <dbReference type="EMBL" id="GIN61305.1"/>
    </source>
</evidence>
<protein>
    <submittedName>
        <fullName evidence="1">Uncharacterized protein</fullName>
    </submittedName>
</protein>
<organism evidence="1 2">
    <name type="scientific">Robertmurraya siralis</name>
    <dbReference type="NCBI Taxonomy" id="77777"/>
    <lineage>
        <taxon>Bacteria</taxon>
        <taxon>Bacillati</taxon>
        <taxon>Bacillota</taxon>
        <taxon>Bacilli</taxon>
        <taxon>Bacillales</taxon>
        <taxon>Bacillaceae</taxon>
        <taxon>Robertmurraya</taxon>
    </lineage>
</organism>
<sequence length="105" mass="12285">MHFQNYRDFYQLKLIPINFNDKIPSSDVTHWLIALEGHAPSDVSEFYIWNVVVYQANSDGYFHEKKPYYISSSFNCFHKACQAASKLTEKMKNPHFNFVATENIG</sequence>
<evidence type="ECO:0000313" key="2">
    <source>
        <dbReference type="Proteomes" id="UP000682111"/>
    </source>
</evidence>
<dbReference type="OrthoDB" id="2988425at2"/>
<proteinExistence type="predicted"/>
<comment type="caution">
    <text evidence="1">The sequence shown here is derived from an EMBL/GenBank/DDBJ whole genome shotgun (WGS) entry which is preliminary data.</text>
</comment>
<dbReference type="EMBL" id="BORC01000002">
    <property type="protein sequence ID" value="GIN61305.1"/>
    <property type="molecule type" value="Genomic_DNA"/>
</dbReference>
<dbReference type="RefSeq" id="WP_095313583.1">
    <property type="nucleotide sequence ID" value="NZ_BORC01000002.1"/>
</dbReference>
<gene>
    <name evidence="1" type="ORF">J27TS8_12980</name>
</gene>
<accession>A0A919WG20</accession>